<keyword evidence="2" id="KW-0862">Zinc</keyword>
<dbReference type="AlphaFoldDB" id="A0A146G2W6"/>
<comment type="caution">
    <text evidence="3">The sequence shown here is derived from an EMBL/GenBank/DDBJ whole genome shotgun (WGS) entry which is preliminary data.</text>
</comment>
<dbReference type="OrthoDB" id="9809663at2"/>
<protein>
    <recommendedName>
        <fullName evidence="5">DNA gyrase inhibitor YacG</fullName>
    </recommendedName>
</protein>
<evidence type="ECO:0000313" key="3">
    <source>
        <dbReference type="EMBL" id="GAT31822.1"/>
    </source>
</evidence>
<accession>A0A146G2W6</accession>
<dbReference type="FunCoup" id="A0A146G2W6">
    <property type="interactions" value="48"/>
</dbReference>
<dbReference type="RefSeq" id="WP_075077701.1">
    <property type="nucleotide sequence ID" value="NZ_BDCO01000002.1"/>
</dbReference>
<dbReference type="InParanoid" id="A0A146G2W6"/>
<dbReference type="EMBL" id="BDCO01000002">
    <property type="protein sequence ID" value="GAT31822.1"/>
    <property type="molecule type" value="Genomic_DNA"/>
</dbReference>
<dbReference type="SUPFAM" id="SSF57716">
    <property type="entry name" value="Glucocorticoid receptor-like (DNA-binding domain)"/>
    <property type="match status" value="1"/>
</dbReference>
<proteinExistence type="inferred from homology"/>
<name>A0A146G2W6_TERSA</name>
<gene>
    <name evidence="3" type="ORF">TSACC_2216</name>
</gene>
<dbReference type="HAMAP" id="MF_00649">
    <property type="entry name" value="DNA_gyrase_inhibitor_YacG"/>
    <property type="match status" value="1"/>
</dbReference>
<dbReference type="PANTHER" id="PTHR36150">
    <property type="entry name" value="DNA GYRASE INHIBITOR YACG"/>
    <property type="match status" value="1"/>
</dbReference>
<dbReference type="InterPro" id="IPR013088">
    <property type="entry name" value="Znf_NHR/GATA"/>
</dbReference>
<dbReference type="Proteomes" id="UP000076023">
    <property type="component" value="Unassembled WGS sequence"/>
</dbReference>
<keyword evidence="1" id="KW-0479">Metal-binding</keyword>
<evidence type="ECO:0000313" key="4">
    <source>
        <dbReference type="Proteomes" id="UP000076023"/>
    </source>
</evidence>
<dbReference type="GO" id="GO:0008270">
    <property type="term" value="F:zinc ion binding"/>
    <property type="evidence" value="ECO:0007669"/>
    <property type="project" value="InterPro"/>
</dbReference>
<keyword evidence="4" id="KW-1185">Reference proteome</keyword>
<reference evidence="4" key="1">
    <citation type="journal article" date="2017" name="Genome Announc.">
        <title>Draft Genome Sequence of Terrimicrobium sacchariphilum NM-5T, a Facultative Anaerobic Soil Bacterium of the Class Spartobacteria.</title>
        <authorList>
            <person name="Qiu Y.L."/>
            <person name="Tourlousse D.M."/>
            <person name="Matsuura N."/>
            <person name="Ohashi A."/>
            <person name="Sekiguchi Y."/>
        </authorList>
    </citation>
    <scope>NUCLEOTIDE SEQUENCE [LARGE SCALE GENOMIC DNA]</scope>
    <source>
        <strain evidence="4">NM-5</strain>
    </source>
</reference>
<dbReference type="PANTHER" id="PTHR36150:SF1">
    <property type="entry name" value="DNA GYRASE INHIBITOR YACG"/>
    <property type="match status" value="1"/>
</dbReference>
<dbReference type="Gene3D" id="3.30.50.10">
    <property type="entry name" value="Erythroid Transcription Factor GATA-1, subunit A"/>
    <property type="match status" value="1"/>
</dbReference>
<evidence type="ECO:0000256" key="2">
    <source>
        <dbReference type="ARBA" id="ARBA00022833"/>
    </source>
</evidence>
<sequence>MSKENTCPTCGKKGPWFSHSYAPFCSERCKLVDLGRWLGEEYRIASPITAEDLEELADFDEGELKRSDDEP</sequence>
<dbReference type="STRING" id="690879.TSACC_2216"/>
<dbReference type="InterPro" id="IPR005584">
    <property type="entry name" value="DNA_gyrase_inhibitor_YacG"/>
</dbReference>
<evidence type="ECO:0008006" key="5">
    <source>
        <dbReference type="Google" id="ProtNLM"/>
    </source>
</evidence>
<evidence type="ECO:0000256" key="1">
    <source>
        <dbReference type="ARBA" id="ARBA00022723"/>
    </source>
</evidence>
<dbReference type="Pfam" id="PF03884">
    <property type="entry name" value="YacG"/>
    <property type="match status" value="1"/>
</dbReference>
<organism evidence="3 4">
    <name type="scientific">Terrimicrobium sacchariphilum</name>
    <dbReference type="NCBI Taxonomy" id="690879"/>
    <lineage>
        <taxon>Bacteria</taxon>
        <taxon>Pseudomonadati</taxon>
        <taxon>Verrucomicrobiota</taxon>
        <taxon>Terrimicrobiia</taxon>
        <taxon>Terrimicrobiales</taxon>
        <taxon>Terrimicrobiaceae</taxon>
        <taxon>Terrimicrobium</taxon>
    </lineage>
</organism>
<dbReference type="GO" id="GO:0006355">
    <property type="term" value="P:regulation of DNA-templated transcription"/>
    <property type="evidence" value="ECO:0007669"/>
    <property type="project" value="InterPro"/>
</dbReference>